<organism evidence="20 21">
    <name type="scientific">Desulfoluna limicola</name>
    <dbReference type="NCBI Taxonomy" id="2810562"/>
    <lineage>
        <taxon>Bacteria</taxon>
        <taxon>Pseudomonadati</taxon>
        <taxon>Thermodesulfobacteriota</taxon>
        <taxon>Desulfobacteria</taxon>
        <taxon>Desulfobacterales</taxon>
        <taxon>Desulfolunaceae</taxon>
        <taxon>Desulfoluna</taxon>
    </lineage>
</organism>
<dbReference type="SMART" id="SM00388">
    <property type="entry name" value="HisKA"/>
    <property type="match status" value="1"/>
</dbReference>
<name>A0ABN6FA28_9BACT</name>
<feature type="domain" description="PAC" evidence="19">
    <location>
        <begin position="434"/>
        <end position="488"/>
    </location>
</feature>
<feature type="modified residue" description="4-aspartylphosphate" evidence="13">
    <location>
        <position position="1072"/>
    </location>
</feature>
<evidence type="ECO:0000256" key="5">
    <source>
        <dbReference type="ARBA" id="ARBA00022553"/>
    </source>
</evidence>
<dbReference type="Pfam" id="PF00512">
    <property type="entry name" value="HisKA"/>
    <property type="match status" value="1"/>
</dbReference>
<evidence type="ECO:0000256" key="10">
    <source>
        <dbReference type="ARBA" id="ARBA00022840"/>
    </source>
</evidence>
<keyword evidence="10" id="KW-0067">ATP-binding</keyword>
<dbReference type="InterPro" id="IPR003661">
    <property type="entry name" value="HisK_dim/P_dom"/>
</dbReference>
<evidence type="ECO:0000259" key="17">
    <source>
        <dbReference type="PROSITE" id="PS50110"/>
    </source>
</evidence>
<dbReference type="InterPro" id="IPR035965">
    <property type="entry name" value="PAS-like_dom_sf"/>
</dbReference>
<dbReference type="NCBIfam" id="TIGR00229">
    <property type="entry name" value="sensory_box"/>
    <property type="match status" value="2"/>
</dbReference>
<dbReference type="SMART" id="SM00387">
    <property type="entry name" value="HATPase_c"/>
    <property type="match status" value="1"/>
</dbReference>
<evidence type="ECO:0000256" key="15">
    <source>
        <dbReference type="SAM" id="Phobius"/>
    </source>
</evidence>
<dbReference type="SMART" id="SM00448">
    <property type="entry name" value="REC"/>
    <property type="match status" value="2"/>
</dbReference>
<evidence type="ECO:0000256" key="13">
    <source>
        <dbReference type="PROSITE-ProRule" id="PRU00169"/>
    </source>
</evidence>
<reference evidence="20 21" key="1">
    <citation type="submission" date="2021-02" db="EMBL/GenBank/DDBJ databases">
        <title>Complete genome of Desulfoluna sp. strain ASN36.</title>
        <authorList>
            <person name="Takahashi A."/>
            <person name="Kojima H."/>
            <person name="Fukui M."/>
        </authorList>
    </citation>
    <scope>NUCLEOTIDE SEQUENCE [LARGE SCALE GENOMIC DNA]</scope>
    <source>
        <strain evidence="20 21">ASN36</strain>
    </source>
</reference>
<feature type="domain" description="Response regulatory" evidence="17">
    <location>
        <begin position="868"/>
        <end position="989"/>
    </location>
</feature>
<feature type="domain" description="Response regulatory" evidence="17">
    <location>
        <begin position="1023"/>
        <end position="1148"/>
    </location>
</feature>
<evidence type="ECO:0000256" key="8">
    <source>
        <dbReference type="ARBA" id="ARBA00022741"/>
    </source>
</evidence>
<dbReference type="PROSITE" id="PS50113">
    <property type="entry name" value="PAC"/>
    <property type="match status" value="2"/>
</dbReference>
<dbReference type="Gene3D" id="2.10.70.100">
    <property type="match status" value="1"/>
</dbReference>
<comment type="catalytic activity">
    <reaction evidence="1">
        <text>ATP + protein L-histidine = ADP + protein N-phospho-L-histidine.</text>
        <dbReference type="EC" id="2.7.13.3"/>
    </reaction>
</comment>
<evidence type="ECO:0000256" key="1">
    <source>
        <dbReference type="ARBA" id="ARBA00000085"/>
    </source>
</evidence>
<dbReference type="Gene3D" id="3.30.450.20">
    <property type="entry name" value="PAS domain"/>
    <property type="match status" value="4"/>
</dbReference>
<keyword evidence="15" id="KW-0472">Membrane</keyword>
<dbReference type="PROSITE" id="PS50112">
    <property type="entry name" value="PAS"/>
    <property type="match status" value="1"/>
</dbReference>
<dbReference type="Proteomes" id="UP001320148">
    <property type="component" value="Chromosome"/>
</dbReference>
<dbReference type="Pfam" id="PF02518">
    <property type="entry name" value="HATPase_c"/>
    <property type="match status" value="1"/>
</dbReference>
<dbReference type="InterPro" id="IPR036097">
    <property type="entry name" value="HisK_dim/P_sf"/>
</dbReference>
<dbReference type="EMBL" id="AP024488">
    <property type="protein sequence ID" value="BCS98656.1"/>
    <property type="molecule type" value="Genomic_DNA"/>
</dbReference>
<gene>
    <name evidence="20" type="ORF">DSLASN_42880</name>
</gene>
<evidence type="ECO:0000313" key="21">
    <source>
        <dbReference type="Proteomes" id="UP001320148"/>
    </source>
</evidence>
<evidence type="ECO:0000256" key="11">
    <source>
        <dbReference type="ARBA" id="ARBA00022989"/>
    </source>
</evidence>
<dbReference type="SMART" id="SM00086">
    <property type="entry name" value="PAC"/>
    <property type="match status" value="2"/>
</dbReference>
<dbReference type="InterPro" id="IPR001610">
    <property type="entry name" value="PAC"/>
</dbReference>
<feature type="domain" description="Histidine kinase" evidence="16">
    <location>
        <begin position="628"/>
        <end position="849"/>
    </location>
</feature>
<keyword evidence="9" id="KW-0418">Kinase</keyword>
<dbReference type="InterPro" id="IPR000700">
    <property type="entry name" value="PAS-assoc_C"/>
</dbReference>
<dbReference type="InterPro" id="IPR013655">
    <property type="entry name" value="PAS_fold_3"/>
</dbReference>
<dbReference type="Pfam" id="PF13426">
    <property type="entry name" value="PAS_9"/>
    <property type="match status" value="1"/>
</dbReference>
<keyword evidence="21" id="KW-1185">Reference proteome</keyword>
<evidence type="ECO:0000259" key="18">
    <source>
        <dbReference type="PROSITE" id="PS50112"/>
    </source>
</evidence>
<keyword evidence="4" id="KW-1003">Cell membrane</keyword>
<dbReference type="SUPFAM" id="SSF55785">
    <property type="entry name" value="PYP-like sensor domain (PAS domain)"/>
    <property type="match status" value="2"/>
</dbReference>
<dbReference type="PANTHER" id="PTHR45339:SF1">
    <property type="entry name" value="HYBRID SIGNAL TRANSDUCTION HISTIDINE KINASE J"/>
    <property type="match status" value="1"/>
</dbReference>
<dbReference type="InterPro" id="IPR005467">
    <property type="entry name" value="His_kinase_dom"/>
</dbReference>
<dbReference type="SUPFAM" id="SSF52172">
    <property type="entry name" value="CheY-like"/>
    <property type="match status" value="2"/>
</dbReference>
<feature type="domain" description="PAC" evidence="19">
    <location>
        <begin position="558"/>
        <end position="610"/>
    </location>
</feature>
<sequence>MKLWRYIIYWTLLVAMFSAVLWTGVFLLKGDMRQVANLAQLNGYREELEELVAYRWKELESLSANPMVVGALAGNRVDELERHFDMVSGMEDLAIVYLMDSEGDVVASSTYDGGEKLTGNNYRFRPYFKYAMTGRKLVFPAVGVTTQRRGIYMSHPVRGQGLDPVGVMVFKLAMEPVDDLFRHASVETLLLDGSGVVFAGNTSRWLYYAVRHSTEGEAGTFDVERQFSGHHIKHLSWGLDDKEVVDGEARYRVVRVEIPAHKWMLVGLFPSDVYPSLPTGQRRITQAGYLAGVILITMVMVLWATVNKRKQAEQILTKHRETLEDVVNRRTRQLEKVNETLVRELEEKRFAEKRLRENENSFKRANRIAGLGSWEWNLEEDRVILSEVMMSIYDSESESLEGRFEDVINRMVHPDDREKLVQMGRHLAETGKAEPLEYRIIRSDGEVRWVRAEVPEVKEFKRTGEVVSLIGTVQDITARKLSENSLLRLKAAMEQSVDGIAIADLDGKVEFVNPSWAEMHGYRAEDLVGVNLDSFHTREQVESHLREFLRKVVAYGSCEGEIGHVSRNGHTFPTWMSSSLMAGHERGAVGFVCICRDISTQKQAEMLLKRAKEEAEQATRAKSAFLANMSHEIRTPMNGVIGMIDILLDTGLTHEQRDYAESVKSSADALLILINDILDFSKIEAGKLDIEEIEFNLRTVLEDLSDVMAIRAKEKGLDFASLIHDNVPVHLRGDPVRLRQILTNLAGNAVKFVEKGSVLIRVAVKEETEARVRLFFEVVDTGIGIGEKALATIFDSFSQGDASTTRKYGGTGLGLAISRQLTLLMNGNIGGESQLGQGTTFWFTAEFEKQVGVQEEWLYQADALKGIYLLIVDDNSVNRQVFREYARTWGCRVAEVGSGLDAIEVAERAFHEGTPFDAAIIDMQMPGMDGEELGRRFKERETTRKIPLLMATSIGQRGDAVRMKEVGFSAYLTKPVRKKELCERLSQMLKLETTGSRHLELEQAMGTGWEKPEEQVVVVPAMHVLLAEDNRMNQRVAVNMLKKMGHTVKVANNGVEAVDAFVSEVFDLILMDGQMPEMDGLEAATEIRRIEKEAPGALAQRAGPVPIIAVTANAMKGDRERFLEAGMDEYIAKPIKRKDLEDVIIRMMGTG</sequence>
<dbReference type="InterPro" id="IPR001789">
    <property type="entry name" value="Sig_transdc_resp-reg_receiver"/>
</dbReference>
<dbReference type="Pfam" id="PF08447">
    <property type="entry name" value="PAS_3"/>
    <property type="match status" value="1"/>
</dbReference>
<dbReference type="InterPro" id="IPR000014">
    <property type="entry name" value="PAS"/>
</dbReference>
<feature type="transmembrane region" description="Helical" evidence="15">
    <location>
        <begin position="6"/>
        <end position="28"/>
    </location>
</feature>
<feature type="domain" description="PAS" evidence="18">
    <location>
        <begin position="485"/>
        <end position="556"/>
    </location>
</feature>
<feature type="transmembrane region" description="Helical" evidence="15">
    <location>
        <begin position="287"/>
        <end position="306"/>
    </location>
</feature>
<dbReference type="EC" id="2.7.13.3" evidence="3"/>
<evidence type="ECO:0000256" key="12">
    <source>
        <dbReference type="ARBA" id="ARBA00023012"/>
    </source>
</evidence>
<keyword evidence="7 15" id="KW-0812">Transmembrane</keyword>
<dbReference type="CDD" id="cd17546">
    <property type="entry name" value="REC_hyHK_CKI1_RcsC-like"/>
    <property type="match status" value="1"/>
</dbReference>
<dbReference type="CDD" id="cd16922">
    <property type="entry name" value="HATPase_EvgS-ArcB-TorS-like"/>
    <property type="match status" value="1"/>
</dbReference>
<dbReference type="InterPro" id="IPR004358">
    <property type="entry name" value="Sig_transdc_His_kin-like_C"/>
</dbReference>
<evidence type="ECO:0000313" key="20">
    <source>
        <dbReference type="EMBL" id="BCS98656.1"/>
    </source>
</evidence>
<dbReference type="CDD" id="cd00130">
    <property type="entry name" value="PAS"/>
    <property type="match status" value="2"/>
</dbReference>
<keyword evidence="6" id="KW-0808">Transferase</keyword>
<dbReference type="PANTHER" id="PTHR45339">
    <property type="entry name" value="HYBRID SIGNAL TRANSDUCTION HISTIDINE KINASE J"/>
    <property type="match status" value="1"/>
</dbReference>
<dbReference type="PRINTS" id="PR00344">
    <property type="entry name" value="BCTRLSENSOR"/>
</dbReference>
<evidence type="ECO:0000256" key="7">
    <source>
        <dbReference type="ARBA" id="ARBA00022692"/>
    </source>
</evidence>
<dbReference type="CDD" id="cd00082">
    <property type="entry name" value="HisKA"/>
    <property type="match status" value="1"/>
</dbReference>
<evidence type="ECO:0000259" key="16">
    <source>
        <dbReference type="PROSITE" id="PS50109"/>
    </source>
</evidence>
<evidence type="ECO:0000256" key="6">
    <source>
        <dbReference type="ARBA" id="ARBA00022679"/>
    </source>
</evidence>
<feature type="coiled-coil region" evidence="14">
    <location>
        <begin position="309"/>
        <end position="361"/>
    </location>
</feature>
<evidence type="ECO:0000259" key="19">
    <source>
        <dbReference type="PROSITE" id="PS50113"/>
    </source>
</evidence>
<dbReference type="Gene3D" id="3.40.50.2300">
    <property type="match status" value="2"/>
</dbReference>
<keyword evidence="12" id="KW-0902">Two-component regulatory system</keyword>
<evidence type="ECO:0000256" key="2">
    <source>
        <dbReference type="ARBA" id="ARBA00004651"/>
    </source>
</evidence>
<dbReference type="SUPFAM" id="SSF47384">
    <property type="entry name" value="Homodimeric domain of signal transducing histidine kinase"/>
    <property type="match status" value="1"/>
</dbReference>
<evidence type="ECO:0000256" key="3">
    <source>
        <dbReference type="ARBA" id="ARBA00012438"/>
    </source>
</evidence>
<proteinExistence type="predicted"/>
<dbReference type="Gene3D" id="1.10.287.130">
    <property type="match status" value="1"/>
</dbReference>
<evidence type="ECO:0000256" key="14">
    <source>
        <dbReference type="SAM" id="Coils"/>
    </source>
</evidence>
<dbReference type="InterPro" id="IPR029151">
    <property type="entry name" value="Sensor-like_sf"/>
</dbReference>
<dbReference type="CDD" id="cd12914">
    <property type="entry name" value="PDC1_DGC_like"/>
    <property type="match status" value="1"/>
</dbReference>
<dbReference type="PROSITE" id="PS50109">
    <property type="entry name" value="HIS_KIN"/>
    <property type="match status" value="1"/>
</dbReference>
<dbReference type="InterPro" id="IPR003594">
    <property type="entry name" value="HATPase_dom"/>
</dbReference>
<keyword evidence="8" id="KW-0547">Nucleotide-binding</keyword>
<feature type="modified residue" description="4-aspartylphosphate" evidence="13">
    <location>
        <position position="922"/>
    </location>
</feature>
<comment type="subcellular location">
    <subcellularLocation>
        <location evidence="2">Cell membrane</location>
        <topology evidence="2">Multi-pass membrane protein</topology>
    </subcellularLocation>
</comment>
<accession>A0ABN6FA28</accession>
<keyword evidence="5 13" id="KW-0597">Phosphoprotein</keyword>
<dbReference type="Pfam" id="PF00072">
    <property type="entry name" value="Response_reg"/>
    <property type="match status" value="2"/>
</dbReference>
<dbReference type="SMART" id="SM00091">
    <property type="entry name" value="PAS"/>
    <property type="match status" value="1"/>
</dbReference>
<evidence type="ECO:0000256" key="4">
    <source>
        <dbReference type="ARBA" id="ARBA00022475"/>
    </source>
</evidence>
<dbReference type="PROSITE" id="PS50110">
    <property type="entry name" value="RESPONSE_REGULATORY"/>
    <property type="match status" value="2"/>
</dbReference>
<dbReference type="SUPFAM" id="SSF103190">
    <property type="entry name" value="Sensory domain-like"/>
    <property type="match status" value="1"/>
</dbReference>
<dbReference type="SUPFAM" id="SSF55874">
    <property type="entry name" value="ATPase domain of HSP90 chaperone/DNA topoisomerase II/histidine kinase"/>
    <property type="match status" value="1"/>
</dbReference>
<keyword evidence="14" id="KW-0175">Coiled coil</keyword>
<dbReference type="RefSeq" id="WP_236890041.1">
    <property type="nucleotide sequence ID" value="NZ_AP024488.1"/>
</dbReference>
<keyword evidence="11 15" id="KW-1133">Transmembrane helix</keyword>
<feature type="coiled-coil region" evidence="14">
    <location>
        <begin position="601"/>
        <end position="628"/>
    </location>
</feature>
<protein>
    <recommendedName>
        <fullName evidence="3">histidine kinase</fullName>
        <ecNumber evidence="3">2.7.13.3</ecNumber>
    </recommendedName>
</protein>
<dbReference type="Gene3D" id="3.30.565.10">
    <property type="entry name" value="Histidine kinase-like ATPase, C-terminal domain"/>
    <property type="match status" value="1"/>
</dbReference>
<dbReference type="InterPro" id="IPR011006">
    <property type="entry name" value="CheY-like_superfamily"/>
</dbReference>
<evidence type="ECO:0000256" key="9">
    <source>
        <dbReference type="ARBA" id="ARBA00022777"/>
    </source>
</evidence>
<dbReference type="InterPro" id="IPR036890">
    <property type="entry name" value="HATPase_C_sf"/>
</dbReference>